<dbReference type="RefSeq" id="WP_189484713.1">
    <property type="nucleotide sequence ID" value="NZ_BMZB01000001.1"/>
</dbReference>
<dbReference type="Proteomes" id="UP000662572">
    <property type="component" value="Unassembled WGS sequence"/>
</dbReference>
<evidence type="ECO:0008006" key="3">
    <source>
        <dbReference type="Google" id="ProtNLM"/>
    </source>
</evidence>
<proteinExistence type="predicted"/>
<keyword evidence="2" id="KW-1185">Reference proteome</keyword>
<dbReference type="EMBL" id="BMZB01000001">
    <property type="protein sequence ID" value="GGZ22556.1"/>
    <property type="molecule type" value="Genomic_DNA"/>
</dbReference>
<organism evidence="1 2">
    <name type="scientific">Asticcacaulis endophyticus</name>
    <dbReference type="NCBI Taxonomy" id="1395890"/>
    <lineage>
        <taxon>Bacteria</taxon>
        <taxon>Pseudomonadati</taxon>
        <taxon>Pseudomonadota</taxon>
        <taxon>Alphaproteobacteria</taxon>
        <taxon>Caulobacterales</taxon>
        <taxon>Caulobacteraceae</taxon>
        <taxon>Asticcacaulis</taxon>
    </lineage>
</organism>
<dbReference type="AlphaFoldDB" id="A0A918UNC9"/>
<sequence length="159" mass="18516">MKVDIQTEHHWLERMTGDWEIIPDMSLPETERTTEWIERGRMLHGVWLVVEGHGQMPGGGDATTLMTLGFDRAKGQFVGSWVGSMMDHLWVYDGHWNEAHKSLSLDCEGPDWENPGQTLKYRDIYTLNDDNTRTLTAMVQSTDGEWKRLMQNHYRRINP</sequence>
<evidence type="ECO:0000313" key="1">
    <source>
        <dbReference type="EMBL" id="GGZ22556.1"/>
    </source>
</evidence>
<dbReference type="InterPro" id="IPR011473">
    <property type="entry name" value="DUF1579"/>
</dbReference>
<evidence type="ECO:0000313" key="2">
    <source>
        <dbReference type="Proteomes" id="UP000662572"/>
    </source>
</evidence>
<gene>
    <name evidence="1" type="ORF">GCM10011273_04270</name>
</gene>
<protein>
    <recommendedName>
        <fullName evidence="3">DUF1579 domain-containing protein</fullName>
    </recommendedName>
</protein>
<reference evidence="1" key="1">
    <citation type="journal article" date="2014" name="Int. J. Syst. Evol. Microbiol.">
        <title>Complete genome sequence of Corynebacterium casei LMG S-19264T (=DSM 44701T), isolated from a smear-ripened cheese.</title>
        <authorList>
            <consortium name="US DOE Joint Genome Institute (JGI-PGF)"/>
            <person name="Walter F."/>
            <person name="Albersmeier A."/>
            <person name="Kalinowski J."/>
            <person name="Ruckert C."/>
        </authorList>
    </citation>
    <scope>NUCLEOTIDE SEQUENCE</scope>
    <source>
        <strain evidence="1">KCTC 32296</strain>
    </source>
</reference>
<accession>A0A918UNC9</accession>
<dbReference type="Pfam" id="PF07617">
    <property type="entry name" value="DUF1579"/>
    <property type="match status" value="1"/>
</dbReference>
<name>A0A918UNC9_9CAUL</name>
<comment type="caution">
    <text evidence="1">The sequence shown here is derived from an EMBL/GenBank/DDBJ whole genome shotgun (WGS) entry which is preliminary data.</text>
</comment>
<reference evidence="1" key="2">
    <citation type="submission" date="2020-09" db="EMBL/GenBank/DDBJ databases">
        <authorList>
            <person name="Sun Q."/>
            <person name="Kim S."/>
        </authorList>
    </citation>
    <scope>NUCLEOTIDE SEQUENCE</scope>
    <source>
        <strain evidence="1">KCTC 32296</strain>
    </source>
</reference>